<dbReference type="PANTHER" id="PTHR20910:SF1">
    <property type="entry name" value="SUPEROXIDE DISMUTASE COPPER_ZINC BINDING DOMAIN-CONTAINING PROTEIN"/>
    <property type="match status" value="1"/>
</dbReference>
<protein>
    <recommendedName>
        <fullName evidence="2">Superoxide dismutase copper/zinc binding domain-containing protein</fullName>
    </recommendedName>
</protein>
<feature type="domain" description="Superoxide dismutase copper/zinc binding" evidence="2">
    <location>
        <begin position="763"/>
        <end position="882"/>
    </location>
</feature>
<reference evidence="3" key="1">
    <citation type="submission" date="2020-11" db="EMBL/GenBank/DDBJ databases">
        <authorList>
            <person name="Tran Van P."/>
        </authorList>
    </citation>
    <scope>NUCLEOTIDE SEQUENCE</scope>
</reference>
<dbReference type="EMBL" id="CAJPEX010001681">
    <property type="protein sequence ID" value="CAG0919694.1"/>
    <property type="molecule type" value="Genomic_DNA"/>
</dbReference>
<feature type="domain" description="Superoxide dismutase copper/zinc binding" evidence="2">
    <location>
        <begin position="436"/>
        <end position="559"/>
    </location>
</feature>
<keyword evidence="4" id="KW-1185">Reference proteome</keyword>
<organism evidence="3">
    <name type="scientific">Notodromas monacha</name>
    <dbReference type="NCBI Taxonomy" id="399045"/>
    <lineage>
        <taxon>Eukaryota</taxon>
        <taxon>Metazoa</taxon>
        <taxon>Ecdysozoa</taxon>
        <taxon>Arthropoda</taxon>
        <taxon>Crustacea</taxon>
        <taxon>Oligostraca</taxon>
        <taxon>Ostracoda</taxon>
        <taxon>Podocopa</taxon>
        <taxon>Podocopida</taxon>
        <taxon>Cypridocopina</taxon>
        <taxon>Cypridoidea</taxon>
        <taxon>Cyprididae</taxon>
        <taxon>Notodromas</taxon>
    </lineage>
</organism>
<proteinExistence type="predicted"/>
<feature type="signal peptide" evidence="1">
    <location>
        <begin position="1"/>
        <end position="18"/>
    </location>
</feature>
<dbReference type="PANTHER" id="PTHR20910">
    <property type="entry name" value="AGAP001623-PA"/>
    <property type="match status" value="1"/>
</dbReference>
<gene>
    <name evidence="3" type="ORF">NMOB1V02_LOCUS7212</name>
</gene>
<dbReference type="AlphaFoldDB" id="A0A7R9BT84"/>
<keyword evidence="1" id="KW-0732">Signal</keyword>
<dbReference type="InterPro" id="IPR053257">
    <property type="entry name" value="Cu-only_SOD"/>
</dbReference>
<dbReference type="Proteomes" id="UP000678499">
    <property type="component" value="Unassembled WGS sequence"/>
</dbReference>
<dbReference type="OrthoDB" id="159229at2759"/>
<dbReference type="SUPFAM" id="SSF49329">
    <property type="entry name" value="Cu,Zn superoxide dismutase-like"/>
    <property type="match status" value="4"/>
</dbReference>
<evidence type="ECO:0000313" key="3">
    <source>
        <dbReference type="EMBL" id="CAD7279542.1"/>
    </source>
</evidence>
<accession>A0A7R9BT84</accession>
<feature type="chain" id="PRO_5036403042" description="Superoxide dismutase copper/zinc binding domain-containing protein" evidence="1">
    <location>
        <begin position="19"/>
        <end position="1219"/>
    </location>
</feature>
<dbReference type="InterPro" id="IPR036423">
    <property type="entry name" value="SOD-like_Cu/Zn_dom_sf"/>
</dbReference>
<dbReference type="Pfam" id="PF00080">
    <property type="entry name" value="Sod_Cu"/>
    <property type="match status" value="2"/>
</dbReference>
<dbReference type="Gene3D" id="2.60.40.200">
    <property type="entry name" value="Superoxide dismutase, copper/zinc binding domain"/>
    <property type="match status" value="4"/>
</dbReference>
<sequence>MWEAILLPTLQYLVEVHCLGAPSSAQCNDYVALLETNQILASRAQGWIPPLGMMVRSALNCYMETGAHPSECGTLCIDMDLAVPPPFILPLQIGETIIPALVDICSMRYILCNGMVPICVVAFLVLTCPSEGIRLVSRISRNGLRGNITFEQKDSNEAVVLNVNIEDTDALTDKDYSIGLYENPVDYSVRDYCRNAGKLLVDLTKFMSEPGKLKSKEIRISPALEPDINIIGLNGTIWGRSIHVRSKNAVGCGSIHGEALDGSDVQTKTVRARFIHPLGGSVWFRTVEFSSGHSFSLIYANLYDVTRVGSTTQHQWTLHATEARFASEDASEENCQNLPEIFDPTDNLEHCNSAEPSSCPVGMLDLAHGLLSIGSADDAAIPKQYVNTQLVVPSLNSQVLYLIVKDAEFHENFYACAKLKPSSVRSATASFSANGVSGQLKFLQESPFEPTHLQTSLNGLSKLASGFHIHEYPVPPLLDKDAKVCSETGGHYNPFVVDQSRSPPPAYGTHDEYELGDLSGKHGILRDQESVEGFVWDTMLPLWGPFSIIGRSVVIHKEVANERWVCSTLLDSRRLTRAVVRFMYPLVGTVEFKQAADDPEAETTVFIDSLVYSDTTASDTSDHGWRIHVKPPATFQDSINWQKRCMSPEGQFNPFGIDKESPSYSLCSALHPEYCVLGDLVSRMGTLKIAGSQEKRSETRVFFTDTFLPLAGRRRITDRSIVIYGDDHMNRGERLACTKILRAFRNKAVASKWSTNDFLKKIVGGSVEFTQESPYDPTVVRVSLGGLDRLARDYSIHETSVELENEFPCLTTGPSWNPFKVSGVKLEGETTIDEREVGDLSGKHGGLNGLSTLRTSFNDSSLSLFGSTSLLGRSVVVYQPNEKMWSCASIVFGYDPSEAEHRSAIASFHHPGGFVRGYIRFRQVRYKNGYESETYIEVNLQHNGDDPNKESRGHNWAVFNARVGADASVKYQPARCSAAGNRWSPVFVSTYDREAYDRDCGRNLPLRCEAGDMSGKLGPISIGGRDGHFVLSDTHYPLCEVALGRDNGMTAKSLVIFDEDGSSLRYACANIEPDDDIVRTVVVQKTSRFSFAEFMKEVRAILGAPPWMVVLNMGESKDSHSGDCVQLLIHFLGPFAQRLSQDMAHLQAGGSLPSPTMSIPGLPIHPKRSLSFKPCSQALTRVPENDDFFDQSNVGNSGKPGLFDAALVIGLVMFSRVLA</sequence>
<dbReference type="GO" id="GO:0046872">
    <property type="term" value="F:metal ion binding"/>
    <property type="evidence" value="ECO:0007669"/>
    <property type="project" value="InterPro"/>
</dbReference>
<evidence type="ECO:0000313" key="4">
    <source>
        <dbReference type="Proteomes" id="UP000678499"/>
    </source>
</evidence>
<dbReference type="EMBL" id="OA883718">
    <property type="protein sequence ID" value="CAD7279542.1"/>
    <property type="molecule type" value="Genomic_DNA"/>
</dbReference>
<dbReference type="InterPro" id="IPR001424">
    <property type="entry name" value="SOD_Cu_Zn_dom"/>
</dbReference>
<evidence type="ECO:0000256" key="1">
    <source>
        <dbReference type="SAM" id="SignalP"/>
    </source>
</evidence>
<evidence type="ECO:0000259" key="2">
    <source>
        <dbReference type="Pfam" id="PF00080"/>
    </source>
</evidence>
<dbReference type="GO" id="GO:0006801">
    <property type="term" value="P:superoxide metabolic process"/>
    <property type="evidence" value="ECO:0007669"/>
    <property type="project" value="InterPro"/>
</dbReference>
<name>A0A7R9BT84_9CRUS</name>